<keyword evidence="3 4" id="KW-0413">Isomerase</keyword>
<dbReference type="PANTHER" id="PTHR11142:SF0">
    <property type="entry name" value="TRNA PSEUDOURIDINE SYNTHASE-LIKE 1"/>
    <property type="match status" value="1"/>
</dbReference>
<evidence type="ECO:0000256" key="4">
    <source>
        <dbReference type="RuleBase" id="RU003792"/>
    </source>
</evidence>
<dbReference type="SUPFAM" id="SSF55120">
    <property type="entry name" value="Pseudouridine synthase"/>
    <property type="match status" value="1"/>
</dbReference>
<evidence type="ECO:0000313" key="6">
    <source>
        <dbReference type="Proteomes" id="UP000887577"/>
    </source>
</evidence>
<dbReference type="GO" id="GO:0003723">
    <property type="term" value="F:RNA binding"/>
    <property type="evidence" value="ECO:0007669"/>
    <property type="project" value="InterPro"/>
</dbReference>
<dbReference type="AlphaFoldDB" id="A0A914Z7I3"/>
<sequence>MPTSPQGLGVIDTVHRSLEYLTDISTLKKSNIRISPSSRTDSGVHAHRTSAMVHMPLENNEALDETTEIKQKNLSGINELLSSATSEAIKVLDFHSVSSGFCARKHVIYRHYAYRLVVPKSFDYCYPNKPSLPLISEYPYSWILTPRFDVNSAAEACRKLEGVHNVASFFKHTLRERREGSAENTIRWLRHIGITMGSAYSLSSSNFDYYVVNFISRSYCREQIRRMMAVIVAYANGRIKLCDIDWLLSTPDPINFFAFNLIASPPNGLFLANVVYDPDSFLNPQPYAVHPWDHIAPDLININDEKNIVC</sequence>
<dbReference type="InterPro" id="IPR020103">
    <property type="entry name" value="PsdUridine_synth_cat_dom_sf"/>
</dbReference>
<dbReference type="InterPro" id="IPR020095">
    <property type="entry name" value="PsdUridine_synth_TruA_C"/>
</dbReference>
<reference evidence="7" key="1">
    <citation type="submission" date="2022-11" db="UniProtKB">
        <authorList>
            <consortium name="WormBaseParasite"/>
        </authorList>
    </citation>
    <scope>IDENTIFICATION</scope>
</reference>
<evidence type="ECO:0000313" key="7">
    <source>
        <dbReference type="WBParaSite" id="PSU_v2.g7863.t1"/>
    </source>
</evidence>
<dbReference type="Gene3D" id="3.30.70.660">
    <property type="entry name" value="Pseudouridine synthase I, catalytic domain, C-terminal subdomain"/>
    <property type="match status" value="1"/>
</dbReference>
<protein>
    <recommendedName>
        <fullName evidence="4">tRNA pseudouridine synthase</fullName>
        <ecNumber evidence="4">5.4.99.12</ecNumber>
    </recommendedName>
</protein>
<dbReference type="Pfam" id="PF01416">
    <property type="entry name" value="PseudoU_synth_1"/>
    <property type="match status" value="1"/>
</dbReference>
<keyword evidence="2 4" id="KW-0819">tRNA processing</keyword>
<dbReference type="InterPro" id="IPR020094">
    <property type="entry name" value="TruA/RsuA/RluB/E/F_N"/>
</dbReference>
<dbReference type="InterPro" id="IPR001406">
    <property type="entry name" value="PsdUridine_synth_TruA"/>
</dbReference>
<dbReference type="PANTHER" id="PTHR11142">
    <property type="entry name" value="PSEUDOURIDYLATE SYNTHASE"/>
    <property type="match status" value="1"/>
</dbReference>
<dbReference type="InterPro" id="IPR020097">
    <property type="entry name" value="PsdUridine_synth_TruA_a/b_dom"/>
</dbReference>
<keyword evidence="6" id="KW-1185">Reference proteome</keyword>
<dbReference type="WBParaSite" id="PSU_v2.g7863.t1">
    <property type="protein sequence ID" value="PSU_v2.g7863.t1"/>
    <property type="gene ID" value="PSU_v2.g7863"/>
</dbReference>
<comment type="catalytic activity">
    <reaction evidence="4">
        <text>uridine(38/39/40) in tRNA = pseudouridine(38/39/40) in tRNA</text>
        <dbReference type="Rhea" id="RHEA:22376"/>
        <dbReference type="Rhea" id="RHEA-COMP:10085"/>
        <dbReference type="Rhea" id="RHEA-COMP:10087"/>
        <dbReference type="ChEBI" id="CHEBI:65314"/>
        <dbReference type="ChEBI" id="CHEBI:65315"/>
        <dbReference type="EC" id="5.4.99.12"/>
    </reaction>
</comment>
<dbReference type="GO" id="GO:0160147">
    <property type="term" value="F:tRNA pseudouridine(38-40) synthase activity"/>
    <property type="evidence" value="ECO:0007669"/>
    <property type="project" value="UniProtKB-EC"/>
</dbReference>
<organism evidence="6 7">
    <name type="scientific">Panagrolaimus superbus</name>
    <dbReference type="NCBI Taxonomy" id="310955"/>
    <lineage>
        <taxon>Eukaryota</taxon>
        <taxon>Metazoa</taxon>
        <taxon>Ecdysozoa</taxon>
        <taxon>Nematoda</taxon>
        <taxon>Chromadorea</taxon>
        <taxon>Rhabditida</taxon>
        <taxon>Tylenchina</taxon>
        <taxon>Panagrolaimomorpha</taxon>
        <taxon>Panagrolaimoidea</taxon>
        <taxon>Panagrolaimidae</taxon>
        <taxon>Panagrolaimus</taxon>
    </lineage>
</organism>
<accession>A0A914Z7I3</accession>
<dbReference type="EC" id="5.4.99.12" evidence="4"/>
<evidence type="ECO:0000256" key="3">
    <source>
        <dbReference type="ARBA" id="ARBA00023235"/>
    </source>
</evidence>
<evidence type="ECO:0000256" key="2">
    <source>
        <dbReference type="ARBA" id="ARBA00022694"/>
    </source>
</evidence>
<comment type="similarity">
    <text evidence="1 4">Belongs to the tRNA pseudouridine synthase TruA family.</text>
</comment>
<proteinExistence type="inferred from homology"/>
<dbReference type="Gene3D" id="3.30.70.580">
    <property type="entry name" value="Pseudouridine synthase I, catalytic domain, N-terminal subdomain"/>
    <property type="match status" value="1"/>
</dbReference>
<dbReference type="GO" id="GO:0031119">
    <property type="term" value="P:tRNA pseudouridine synthesis"/>
    <property type="evidence" value="ECO:0007669"/>
    <property type="project" value="TreeGrafter"/>
</dbReference>
<feature type="domain" description="Pseudouridine synthase I TruA alpha/beta" evidence="5">
    <location>
        <begin position="156"/>
        <end position="277"/>
    </location>
</feature>
<dbReference type="Proteomes" id="UP000887577">
    <property type="component" value="Unplaced"/>
</dbReference>
<evidence type="ECO:0000259" key="5">
    <source>
        <dbReference type="Pfam" id="PF01416"/>
    </source>
</evidence>
<evidence type="ECO:0000256" key="1">
    <source>
        <dbReference type="ARBA" id="ARBA00009375"/>
    </source>
</evidence>
<name>A0A914Z7I3_9BILA</name>